<evidence type="ECO:0000313" key="3">
    <source>
        <dbReference type="EnsemblPlants" id="KQK21027"/>
    </source>
</evidence>
<dbReference type="EMBL" id="CM000880">
    <property type="protein sequence ID" value="KQK21027.1"/>
    <property type="molecule type" value="Genomic_DNA"/>
</dbReference>
<dbReference type="EnsemblPlants" id="KQK21027">
    <property type="protein sequence ID" value="KQK21027"/>
    <property type="gene ID" value="BRADI_1g58252v3"/>
</dbReference>
<dbReference type="PANTHER" id="PTHR33074:SF76">
    <property type="entry name" value="OS11G0569701 PROTEIN"/>
    <property type="match status" value="1"/>
</dbReference>
<dbReference type="PANTHER" id="PTHR33074">
    <property type="entry name" value="EXPRESSED PROTEIN-RELATED"/>
    <property type="match status" value="1"/>
</dbReference>
<dbReference type="Proteomes" id="UP000008810">
    <property type="component" value="Chromosome 1"/>
</dbReference>
<gene>
    <name evidence="2" type="ORF">BRADI_1g58252v3</name>
</gene>
<reference evidence="2" key="2">
    <citation type="submission" date="2017-06" db="EMBL/GenBank/DDBJ databases">
        <title>WGS assembly of Brachypodium distachyon.</title>
        <authorList>
            <consortium name="The International Brachypodium Initiative"/>
            <person name="Lucas S."/>
            <person name="Harmon-Smith M."/>
            <person name="Lail K."/>
            <person name="Tice H."/>
            <person name="Grimwood J."/>
            <person name="Bruce D."/>
            <person name="Barry K."/>
            <person name="Shu S."/>
            <person name="Lindquist E."/>
            <person name="Wang M."/>
            <person name="Pitluck S."/>
            <person name="Vogel J.P."/>
            <person name="Garvin D.F."/>
            <person name="Mockler T.C."/>
            <person name="Schmutz J."/>
            <person name="Rokhsar D."/>
            <person name="Bevan M.W."/>
        </authorList>
    </citation>
    <scope>NUCLEOTIDE SEQUENCE</scope>
    <source>
        <strain evidence="2">Bd21</strain>
    </source>
</reference>
<accession>A0A0Q3JTU0</accession>
<reference evidence="3" key="3">
    <citation type="submission" date="2018-08" db="UniProtKB">
        <authorList>
            <consortium name="EnsemblPlants"/>
        </authorList>
    </citation>
    <scope>IDENTIFICATION</scope>
    <source>
        <strain evidence="3">cv. Bd21</strain>
    </source>
</reference>
<dbReference type="InParanoid" id="A0A0Q3JTU0"/>
<organism evidence="2">
    <name type="scientific">Brachypodium distachyon</name>
    <name type="common">Purple false brome</name>
    <name type="synonym">Trachynia distachya</name>
    <dbReference type="NCBI Taxonomy" id="15368"/>
    <lineage>
        <taxon>Eukaryota</taxon>
        <taxon>Viridiplantae</taxon>
        <taxon>Streptophyta</taxon>
        <taxon>Embryophyta</taxon>
        <taxon>Tracheophyta</taxon>
        <taxon>Spermatophyta</taxon>
        <taxon>Magnoliopsida</taxon>
        <taxon>Liliopsida</taxon>
        <taxon>Poales</taxon>
        <taxon>Poaceae</taxon>
        <taxon>BOP clade</taxon>
        <taxon>Pooideae</taxon>
        <taxon>Stipodae</taxon>
        <taxon>Brachypodieae</taxon>
        <taxon>Brachypodium</taxon>
    </lineage>
</organism>
<dbReference type="OrthoDB" id="685097at2759"/>
<keyword evidence="4" id="KW-1185">Reference proteome</keyword>
<dbReference type="Gramene" id="KQK21027">
    <property type="protein sequence ID" value="KQK21027"/>
    <property type="gene ID" value="BRADI_1g58252v3"/>
</dbReference>
<dbReference type="Pfam" id="PF07762">
    <property type="entry name" value="DUF1618"/>
    <property type="match status" value="1"/>
</dbReference>
<feature type="domain" description="DUF1618" evidence="1">
    <location>
        <begin position="232"/>
        <end position="353"/>
    </location>
</feature>
<evidence type="ECO:0000313" key="4">
    <source>
        <dbReference type="Proteomes" id="UP000008810"/>
    </source>
</evidence>
<reference evidence="2 3" key="1">
    <citation type="journal article" date="2010" name="Nature">
        <title>Genome sequencing and analysis of the model grass Brachypodium distachyon.</title>
        <authorList>
            <consortium name="International Brachypodium Initiative"/>
        </authorList>
    </citation>
    <scope>NUCLEOTIDE SEQUENCE [LARGE SCALE GENOMIC DNA]</scope>
    <source>
        <strain evidence="2 3">Bd21</strain>
    </source>
</reference>
<dbReference type="InterPro" id="IPR011676">
    <property type="entry name" value="DUF1618"/>
</dbReference>
<protein>
    <recommendedName>
        <fullName evidence="1">DUF1618 domain-containing protein</fullName>
    </recommendedName>
</protein>
<name>A0A0Q3JTU0_BRADI</name>
<evidence type="ECO:0000259" key="1">
    <source>
        <dbReference type="Pfam" id="PF07762"/>
    </source>
</evidence>
<proteinExistence type="predicted"/>
<sequence length="482" mass="53850">MDHRELLLPSHGDPSPPAAAYPRWVLLEQSMWCQDPDARTVAYTHTSTGHPFRISFAFPPPPAVSRPRFDFPGRGGGIELHPFVIAAHGDSVLVQIQTEDYTTVIFDERCTVDYFVYSAGDAPARPPSLSRLPPCYLTKQEEGRRRPRERFMGLPGMTLLRRQEDDETVVAALDARTKEEGPVLEAELCLLRRSGGWELKRLPVLHDKGKRRELSCWVTDAAAPVGDRFLCWVDYFRGVIFSDVSRESPELRYVSLPVKPDLTTYYRDGRGGSSYRSVCATGGGGMVMSSPARCCGGGPGTTDCARSHHAFTITMWTLDMNGMTWDKARYAGVIPRVKPEYPTVSLDDPDVLCLVVHKRKYHREDVDGDRLVRLIEVDTRRMELRSVSRYGFEYLYTGSFLSCAVSQYFNTLSVRGTPDRRARPHLGRPTHPRVLRLAPPPAASRLRADIPGCADNGMTSKISTLVIAAHGDSVLLGIETRN</sequence>
<evidence type="ECO:0000313" key="2">
    <source>
        <dbReference type="EMBL" id="KQK21027.1"/>
    </source>
</evidence>
<dbReference type="AlphaFoldDB" id="A0A0Q3JTU0"/>